<dbReference type="InterPro" id="IPR024647">
    <property type="entry name" value="DNA_pol_a_cat_su_N"/>
</dbReference>
<dbReference type="HOGENOM" id="CLU_2469999_0_0_1"/>
<keyword evidence="3" id="KW-1185">Reference proteome</keyword>
<feature type="domain" description="DNA polymerase alpha catalytic subunit N-terminal" evidence="1">
    <location>
        <begin position="17"/>
        <end position="76"/>
    </location>
</feature>
<evidence type="ECO:0000313" key="2">
    <source>
        <dbReference type="EMBL" id="KIO03354.1"/>
    </source>
</evidence>
<gene>
    <name evidence="2" type="ORF">M404DRAFT_27021</name>
</gene>
<organism evidence="2 3">
    <name type="scientific">Pisolithus tinctorius Marx 270</name>
    <dbReference type="NCBI Taxonomy" id="870435"/>
    <lineage>
        <taxon>Eukaryota</taxon>
        <taxon>Fungi</taxon>
        <taxon>Dikarya</taxon>
        <taxon>Basidiomycota</taxon>
        <taxon>Agaricomycotina</taxon>
        <taxon>Agaricomycetes</taxon>
        <taxon>Agaricomycetidae</taxon>
        <taxon>Boletales</taxon>
        <taxon>Sclerodermatineae</taxon>
        <taxon>Pisolithaceae</taxon>
        <taxon>Pisolithus</taxon>
    </lineage>
</organism>
<reference evidence="3" key="2">
    <citation type="submission" date="2015-01" db="EMBL/GenBank/DDBJ databases">
        <title>Evolutionary Origins and Diversification of the Mycorrhizal Mutualists.</title>
        <authorList>
            <consortium name="DOE Joint Genome Institute"/>
            <consortium name="Mycorrhizal Genomics Consortium"/>
            <person name="Kohler A."/>
            <person name="Kuo A."/>
            <person name="Nagy L.G."/>
            <person name="Floudas D."/>
            <person name="Copeland A."/>
            <person name="Barry K.W."/>
            <person name="Cichocki N."/>
            <person name="Veneault-Fourrey C."/>
            <person name="LaButti K."/>
            <person name="Lindquist E.A."/>
            <person name="Lipzen A."/>
            <person name="Lundell T."/>
            <person name="Morin E."/>
            <person name="Murat C."/>
            <person name="Riley R."/>
            <person name="Ohm R."/>
            <person name="Sun H."/>
            <person name="Tunlid A."/>
            <person name="Henrissat B."/>
            <person name="Grigoriev I.V."/>
            <person name="Hibbett D.S."/>
            <person name="Martin F."/>
        </authorList>
    </citation>
    <scope>NUCLEOTIDE SEQUENCE [LARGE SCALE GENOMIC DNA]</scope>
    <source>
        <strain evidence="3">Marx 270</strain>
    </source>
</reference>
<dbReference type="Pfam" id="PF12254">
    <property type="entry name" value="DNA_pol_alpha_N"/>
    <property type="match status" value="1"/>
</dbReference>
<dbReference type="STRING" id="870435.A0A0C3P7F7"/>
<dbReference type="OrthoDB" id="6755010at2759"/>
<name>A0A0C3P7F7_PISTI</name>
<evidence type="ECO:0000259" key="1">
    <source>
        <dbReference type="Pfam" id="PF12254"/>
    </source>
</evidence>
<sequence>MAERSRRTKGSTDKFAAYKRAREGGKRDWKVDEDVALYDEVTEDKYKSFVRGRLQEDDFVVDDGVSGYMDNGMDDWGHNDVDEDEEEE</sequence>
<proteinExistence type="predicted"/>
<protein>
    <recommendedName>
        <fullName evidence="1">DNA polymerase alpha catalytic subunit N-terminal domain-containing protein</fullName>
    </recommendedName>
</protein>
<evidence type="ECO:0000313" key="3">
    <source>
        <dbReference type="Proteomes" id="UP000054217"/>
    </source>
</evidence>
<dbReference type="EMBL" id="KN831976">
    <property type="protein sequence ID" value="KIO03354.1"/>
    <property type="molecule type" value="Genomic_DNA"/>
</dbReference>
<dbReference type="InParanoid" id="A0A0C3P7F7"/>
<dbReference type="AlphaFoldDB" id="A0A0C3P7F7"/>
<dbReference type="Proteomes" id="UP000054217">
    <property type="component" value="Unassembled WGS sequence"/>
</dbReference>
<accession>A0A0C3P7F7</accession>
<reference evidence="2 3" key="1">
    <citation type="submission" date="2014-04" db="EMBL/GenBank/DDBJ databases">
        <authorList>
            <consortium name="DOE Joint Genome Institute"/>
            <person name="Kuo A."/>
            <person name="Kohler A."/>
            <person name="Costa M.D."/>
            <person name="Nagy L.G."/>
            <person name="Floudas D."/>
            <person name="Copeland A."/>
            <person name="Barry K.W."/>
            <person name="Cichocki N."/>
            <person name="Veneault-Fourrey C."/>
            <person name="LaButti K."/>
            <person name="Lindquist E.A."/>
            <person name="Lipzen A."/>
            <person name="Lundell T."/>
            <person name="Morin E."/>
            <person name="Murat C."/>
            <person name="Sun H."/>
            <person name="Tunlid A."/>
            <person name="Henrissat B."/>
            <person name="Grigoriev I.V."/>
            <person name="Hibbett D.S."/>
            <person name="Martin F."/>
            <person name="Nordberg H.P."/>
            <person name="Cantor M.N."/>
            <person name="Hua S.X."/>
        </authorList>
    </citation>
    <scope>NUCLEOTIDE SEQUENCE [LARGE SCALE GENOMIC DNA]</scope>
    <source>
        <strain evidence="2 3">Marx 270</strain>
    </source>
</reference>